<reference evidence="2" key="1">
    <citation type="submission" date="2016-08" db="EMBL/GenBank/DDBJ databases">
        <authorList>
            <person name="Varghese N."/>
            <person name="Submissions Spin"/>
        </authorList>
    </citation>
    <scope>NUCLEOTIDE SEQUENCE [LARGE SCALE GENOMIC DNA]</scope>
    <source>
        <strain evidence="2">R-53248</strain>
    </source>
</reference>
<dbReference type="STRING" id="1798182.GA0061081_102203"/>
<name>A0A1C4A210_9GAMM</name>
<evidence type="ECO:0000313" key="1">
    <source>
        <dbReference type="EMBL" id="SCB88572.1"/>
    </source>
</evidence>
<dbReference type="AlphaFoldDB" id="A0A1C4A210"/>
<dbReference type="EMBL" id="FMAQ01000002">
    <property type="protein sequence ID" value="SCB88572.1"/>
    <property type="molecule type" value="Genomic_DNA"/>
</dbReference>
<evidence type="ECO:0000313" key="2">
    <source>
        <dbReference type="Proteomes" id="UP000199670"/>
    </source>
</evidence>
<sequence>MSNTANWSYTNVATVYPHMGYDGENNVDTYGQPYLVKCTWKDEAPNALGAYIDSLGVERVRKTTFYTEDSRIKQGDFIAKGDKTSLSLEASNAEKVEFVLEYDMSAFGEIPDYEVVT</sequence>
<keyword evidence="2" id="KW-1185">Reference proteome</keyword>
<proteinExistence type="predicted"/>
<dbReference type="OrthoDB" id="6434044at2"/>
<gene>
    <name evidence="1" type="ORF">GA0061081_102203</name>
</gene>
<dbReference type="RefSeq" id="WP_091346946.1">
    <property type="nucleotide sequence ID" value="NZ_FMAQ01000002.1"/>
</dbReference>
<accession>A0A1C4A210</accession>
<protein>
    <submittedName>
        <fullName evidence="1">Uncharacterized protein</fullName>
    </submittedName>
</protein>
<dbReference type="Proteomes" id="UP000199670">
    <property type="component" value="Unassembled WGS sequence"/>
</dbReference>
<organism evidence="1 2">
    <name type="scientific">Gilliamella bombicola</name>
    <dbReference type="NCBI Taxonomy" id="1798182"/>
    <lineage>
        <taxon>Bacteria</taxon>
        <taxon>Pseudomonadati</taxon>
        <taxon>Pseudomonadota</taxon>
        <taxon>Gammaproteobacteria</taxon>
        <taxon>Orbales</taxon>
        <taxon>Orbaceae</taxon>
        <taxon>Gilliamella</taxon>
    </lineage>
</organism>